<name>A0ABW9JDX2_9SPHI</name>
<dbReference type="EMBL" id="SRMP02000001">
    <property type="protein sequence ID" value="MFN0289888.1"/>
    <property type="molecule type" value="Genomic_DNA"/>
</dbReference>
<sequence length="53" mass="6078">MAHPFILYVISSIVITLNYLIRIGLILGLAGFWVLNCLDQDLLDFRMNRILDA</sequence>
<feature type="transmembrane region" description="Helical" evidence="1">
    <location>
        <begin position="6"/>
        <end position="38"/>
    </location>
</feature>
<proteinExistence type="predicted"/>
<evidence type="ECO:0000256" key="1">
    <source>
        <dbReference type="SAM" id="Phobius"/>
    </source>
</evidence>
<keyword evidence="1" id="KW-0812">Transmembrane</keyword>
<dbReference type="RefSeq" id="WP_171046867.1">
    <property type="nucleotide sequence ID" value="NZ_SRMP02000001.1"/>
</dbReference>
<evidence type="ECO:0000313" key="3">
    <source>
        <dbReference type="Proteomes" id="UP001517367"/>
    </source>
</evidence>
<reference evidence="2 3" key="1">
    <citation type="submission" date="2024-12" db="EMBL/GenBank/DDBJ databases">
        <authorList>
            <person name="Hu S."/>
        </authorList>
    </citation>
    <scope>NUCLEOTIDE SEQUENCE [LARGE SCALE GENOMIC DNA]</scope>
    <source>
        <strain evidence="2 3">P-25</strain>
    </source>
</reference>
<keyword evidence="1" id="KW-1133">Transmembrane helix</keyword>
<gene>
    <name evidence="2" type="ORF">E5L68_000710</name>
</gene>
<dbReference type="Proteomes" id="UP001517367">
    <property type="component" value="Unassembled WGS sequence"/>
</dbReference>
<keyword evidence="3" id="KW-1185">Reference proteome</keyword>
<keyword evidence="1" id="KW-0472">Membrane</keyword>
<protein>
    <submittedName>
        <fullName evidence="2">Uncharacterized protein</fullName>
    </submittedName>
</protein>
<evidence type="ECO:0000313" key="2">
    <source>
        <dbReference type="EMBL" id="MFN0289888.1"/>
    </source>
</evidence>
<comment type="caution">
    <text evidence="2">The sequence shown here is derived from an EMBL/GenBank/DDBJ whole genome shotgun (WGS) entry which is preliminary data.</text>
</comment>
<organism evidence="2 3">
    <name type="scientific">Pedobacter helvus</name>
    <dbReference type="NCBI Taxonomy" id="2563444"/>
    <lineage>
        <taxon>Bacteria</taxon>
        <taxon>Pseudomonadati</taxon>
        <taxon>Bacteroidota</taxon>
        <taxon>Sphingobacteriia</taxon>
        <taxon>Sphingobacteriales</taxon>
        <taxon>Sphingobacteriaceae</taxon>
        <taxon>Pedobacter</taxon>
    </lineage>
</organism>
<accession>A0ABW9JDX2</accession>